<dbReference type="CDD" id="cd03794">
    <property type="entry name" value="GT4_WbuB-like"/>
    <property type="match status" value="1"/>
</dbReference>
<dbReference type="SUPFAM" id="SSF53756">
    <property type="entry name" value="UDP-Glycosyltransferase/glycogen phosphorylase"/>
    <property type="match status" value="1"/>
</dbReference>
<dbReference type="PANTHER" id="PTHR12526">
    <property type="entry name" value="GLYCOSYLTRANSFERASE"/>
    <property type="match status" value="1"/>
</dbReference>
<proteinExistence type="predicted"/>
<organism evidence="2 3">
    <name type="scientific">Aquicoccus porphyridii</name>
    <dbReference type="NCBI Taxonomy" id="1852029"/>
    <lineage>
        <taxon>Bacteria</taxon>
        <taxon>Pseudomonadati</taxon>
        <taxon>Pseudomonadota</taxon>
        <taxon>Alphaproteobacteria</taxon>
        <taxon>Rhodobacterales</taxon>
        <taxon>Paracoccaceae</taxon>
        <taxon>Aquicoccus</taxon>
    </lineage>
</organism>
<dbReference type="GO" id="GO:0016757">
    <property type="term" value="F:glycosyltransferase activity"/>
    <property type="evidence" value="ECO:0007669"/>
    <property type="project" value="TreeGrafter"/>
</dbReference>
<dbReference type="Gene3D" id="3.40.50.2000">
    <property type="entry name" value="Glycogen Phosphorylase B"/>
    <property type="match status" value="2"/>
</dbReference>
<keyword evidence="2" id="KW-0808">Transferase</keyword>
<feature type="domain" description="Glycosyltransferase subfamily 4-like N-terminal" evidence="1">
    <location>
        <begin position="33"/>
        <end position="162"/>
    </location>
</feature>
<name>A0A5A9YYL9_9RHOB</name>
<protein>
    <submittedName>
        <fullName evidence="2">Glycosyltransferase family 4 protein</fullName>
    </submittedName>
</protein>
<dbReference type="Pfam" id="PF13692">
    <property type="entry name" value="Glyco_trans_1_4"/>
    <property type="match status" value="1"/>
</dbReference>
<evidence type="ECO:0000259" key="1">
    <source>
        <dbReference type="Pfam" id="PF13439"/>
    </source>
</evidence>
<comment type="caution">
    <text evidence="2">The sequence shown here is derived from an EMBL/GenBank/DDBJ whole genome shotgun (WGS) entry which is preliminary data.</text>
</comment>
<dbReference type="AlphaFoldDB" id="A0A5A9YYL9"/>
<evidence type="ECO:0000313" key="2">
    <source>
        <dbReference type="EMBL" id="KAA0909965.1"/>
    </source>
</evidence>
<keyword evidence="3" id="KW-1185">Reference proteome</keyword>
<dbReference type="Pfam" id="PF13439">
    <property type="entry name" value="Glyco_transf_4"/>
    <property type="match status" value="1"/>
</dbReference>
<reference evidence="2 3" key="1">
    <citation type="submission" date="2019-07" db="EMBL/GenBank/DDBJ databases">
        <title>Aquicoccus porphyridii gen. nov., sp. nov., isolated from a small marine red alga, Porphyridium marinum.</title>
        <authorList>
            <person name="Liu L."/>
        </authorList>
    </citation>
    <scope>NUCLEOTIDE SEQUENCE [LARGE SCALE GENOMIC DNA]</scope>
    <source>
        <strain evidence="2 3">L1 8-17</strain>
    </source>
</reference>
<evidence type="ECO:0000313" key="3">
    <source>
        <dbReference type="Proteomes" id="UP000325291"/>
    </source>
</evidence>
<dbReference type="PANTHER" id="PTHR12526:SF600">
    <property type="entry name" value="GLYCOSYL TRANSFERASE GROUP 1"/>
    <property type="match status" value="1"/>
</dbReference>
<accession>A0A5A9YYL9</accession>
<sequence>MSACSRSPDRMTLRIVFPSLCRPASRDANAIQIDRMCESFVQAGHTVVLTAIGARLQRGQGYKTITLPWPSRRLRNRLMLSITRLFLWRTRPDLLFTRSPLLALSGLHYRAQIVLELHSLPAPGTKAQAALRRLLQENHLRRIVTISQALADDLLAEYGPPHHGCDIVVAHDGAVAGPRPGPAESHGGSLKVGYFGHLYPGKGMETIAALAPLLPEIYFEVYGGTGEDIARWRGTCSEQINLTLHGHIPHAEVAAKMAACDVLIAPYAAQVSHVGGGDIGRWMSPLKLFEYMAAERPVVTSDLPVLREVVSDGETALLCPPGDTAAYATALRRLAADTELRVRIGSAGRDLLETEYTWEKRARRVLEGIVELSDQ</sequence>
<dbReference type="EMBL" id="VINQ01000021">
    <property type="protein sequence ID" value="KAA0909965.1"/>
    <property type="molecule type" value="Genomic_DNA"/>
</dbReference>
<dbReference type="InterPro" id="IPR028098">
    <property type="entry name" value="Glyco_trans_4-like_N"/>
</dbReference>
<gene>
    <name evidence="2" type="ORF">FLO80_19115</name>
</gene>
<dbReference type="Proteomes" id="UP000325291">
    <property type="component" value="Unassembled WGS sequence"/>
</dbReference>